<feature type="region of interest" description="Disordered" evidence="2">
    <location>
        <begin position="1390"/>
        <end position="1409"/>
    </location>
</feature>
<evidence type="ECO:0000313" key="4">
    <source>
        <dbReference type="Proteomes" id="UP000601435"/>
    </source>
</evidence>
<protein>
    <submittedName>
        <fullName evidence="3">Uncharacterized protein</fullName>
    </submittedName>
</protein>
<evidence type="ECO:0000256" key="1">
    <source>
        <dbReference type="SAM" id="Coils"/>
    </source>
</evidence>
<keyword evidence="4" id="KW-1185">Reference proteome</keyword>
<evidence type="ECO:0000313" key="3">
    <source>
        <dbReference type="EMBL" id="CAE7944497.1"/>
    </source>
</evidence>
<feature type="non-terminal residue" evidence="3">
    <location>
        <position position="1"/>
    </location>
</feature>
<feature type="coiled-coil region" evidence="1">
    <location>
        <begin position="1324"/>
        <end position="1358"/>
    </location>
</feature>
<organism evidence="3 4">
    <name type="scientific">Symbiodinium necroappetens</name>
    <dbReference type="NCBI Taxonomy" id="1628268"/>
    <lineage>
        <taxon>Eukaryota</taxon>
        <taxon>Sar</taxon>
        <taxon>Alveolata</taxon>
        <taxon>Dinophyceae</taxon>
        <taxon>Suessiales</taxon>
        <taxon>Symbiodiniaceae</taxon>
        <taxon>Symbiodinium</taxon>
    </lineage>
</organism>
<feature type="region of interest" description="Disordered" evidence="2">
    <location>
        <begin position="1263"/>
        <end position="1316"/>
    </location>
</feature>
<dbReference type="OrthoDB" id="446029at2759"/>
<dbReference type="Proteomes" id="UP000601435">
    <property type="component" value="Unassembled WGS sequence"/>
</dbReference>
<keyword evidence="1" id="KW-0175">Coiled coil</keyword>
<dbReference type="EMBL" id="CAJNJA010101896">
    <property type="protein sequence ID" value="CAE7944497.1"/>
    <property type="molecule type" value="Genomic_DNA"/>
</dbReference>
<name>A0A813CQ01_9DINO</name>
<accession>A0A813CQ01</accession>
<evidence type="ECO:0000256" key="2">
    <source>
        <dbReference type="SAM" id="MobiDB-lite"/>
    </source>
</evidence>
<sequence>KSDAQAAVEAGEAAVAVAVAHGLASEEAFQIGAIAAGRTMGRACLRWQKPEKAADEAGDASAAFAGRVGMSQQRAAEMAAAAAGETMASALLDDDCSLKEVALRAGREAARSAEEWGLVRHRAWEAGALVAARVLAGEASASGKPLDSIVLEATEVVKFIGNGGNPESVKQAARGLGKYFFELEMELGKPALEVAAHAARFGSAAAKGRMSRQKAGGLACSLAADLIGKEPSTDVLVIQDAAFNAGQEAGLDFSKALELSTVEAGVAAGQRSLSSGASFPDASQEAGTCANETASKKNLPSTLNAKVAAKAAARCAVESPNCRSRFDAGAEAAQAAFEAAQAAGAAEAAAAELAAICAAEAVAEAGLGLGLDAERIAEEAGNEAFRTAASHGLACAPQVAAKAACLAAQDAMDSEHSPDLAIAAAGRAAMSAAAAAGLEVKDAAETAAVAAGKVASDLEMDGGAKLEDAAAAGARAAAHAGSAAGLTPAEAGRAAALTAAHVMAENWIGEEASEEAALVAWRVGLTQGLMHSTALETASAVAAKIAGTASTARGRSESPAAAAAAAAARARIAFESLVNKGRAPEAALEAAGREAAEGMEASAACGKAIAMTLGRLAAASDGKRSPEEQASKAGAAGVKAGIAAGLLPGPAVDAGIGNAAHVLIKRRPDEDVASRALALAHLAQSLGLSAGLRPAQAAEMAAAAVASRTTCAAMTAYEDRTTALHQACDAGLQAGDAVGLTPARNAEVTSLAVTWAVLDATLTASTKTEDVLQVAEQVVQQIGELGETSTERLQQCAVKTAAHAAYCARLLQGAAPQAAASAAAAAVKEGQKHKLPFNDVQCLAVAAAGRAATLDAMASCCSSEQAVQQAAAAASRAALDVGLPTEKALECQALHAGGAAAHVATAAGKALDEAAAVAGHAVVSMALGAGTNPGMAATAAVAMVARFALEQGLTLKTASVEEASAAAGRAAVAAGRLAGMFPQVAGEVALITVARVVGQEGLDKRLNLEEAVDEAAKAAKMAWLGAHLVPDRASYHASISAGRFWGRALLTKGASLNETAASAGQAAAAAALDFGLAISQVAKCAALAAGALAAEASFAAGKPPNVVATAAATHAFTAAESQGMNRKAAAEAAALAAGAAAAAGTLAKGQPPDAAAQFAGEAAECFLESHGFGKQAAASAAALVAGRAAGDAALGASCSPHEAAKQASAAAMAFGSARGADASVAARAARSLLEEYPTGGLSSRPQLPMAAPQAPLEAGAVRAVEAAPAEDEPSLAASPLEPRRKSKGSGRQDGQQQCRDGSDDDSEAHRPAWQRNLTKEFEEVDAIEAAAIRIRRDLQNLNEETERAEVDAEAAALMLDLRGSTATGRRSSTSGDLEAIALLAELHGDAPRSDVPQEGRSYAATSTSGVAEPERLWHLEVLRLRRALDQMAKETLQ</sequence>
<gene>
    <name evidence="3" type="ORF">SNEC2469_LOCUS35352</name>
</gene>
<proteinExistence type="predicted"/>
<comment type="caution">
    <text evidence="3">The sequence shown here is derived from an EMBL/GenBank/DDBJ whole genome shotgun (WGS) entry which is preliminary data.</text>
</comment>
<reference evidence="3" key="1">
    <citation type="submission" date="2021-02" db="EMBL/GenBank/DDBJ databases">
        <authorList>
            <person name="Dougan E. K."/>
            <person name="Rhodes N."/>
            <person name="Thang M."/>
            <person name="Chan C."/>
        </authorList>
    </citation>
    <scope>NUCLEOTIDE SEQUENCE</scope>
</reference>